<proteinExistence type="predicted"/>
<sequence length="355" mass="38377">MATLQRPGEPPTGADVAAQLDRVRLESDTLYSVISVVASSPDLNRVLGGVVDLLTEATDCHACFIYMREADRLVMRSASRVYGHLVGRIEMGIDEGLTGWVARHKTPAFIRDEAMADPRMKYIPEIDEEHFQSMVAVPVPARSGDVNAVIVLHTRAPREFDQGVMNFLAHTASLVAGAIENAQLYEDARRRVAMLTRLSDLGQQIAGVGSREDVYAVVCRGVRSLLDCESCSLYLLGADGTQLELVASDPPDPSPTLLSQGASVLLDLLRRRTSGRLEVGPHGGPASLVAPVAAGDENLGVLAIQGEALGDEEDELLRAVAHQTALALQKVRLIERLTAENIVRDLFTALEDGRR</sequence>
<organism evidence="2">
    <name type="scientific">uncultured Solirubrobacteraceae bacterium</name>
    <dbReference type="NCBI Taxonomy" id="1162706"/>
    <lineage>
        <taxon>Bacteria</taxon>
        <taxon>Bacillati</taxon>
        <taxon>Actinomycetota</taxon>
        <taxon>Thermoleophilia</taxon>
        <taxon>Solirubrobacterales</taxon>
        <taxon>Solirubrobacteraceae</taxon>
        <taxon>environmental samples</taxon>
    </lineage>
</organism>
<dbReference type="Pfam" id="PF01590">
    <property type="entry name" value="GAF"/>
    <property type="match status" value="1"/>
</dbReference>
<feature type="domain" description="GAF" evidence="1">
    <location>
        <begin position="42"/>
        <end position="189"/>
    </location>
</feature>
<dbReference type="Gene3D" id="3.30.450.40">
    <property type="match status" value="2"/>
</dbReference>
<dbReference type="AlphaFoldDB" id="A0A6J4RE03"/>
<dbReference type="EMBL" id="CADCVL010000057">
    <property type="protein sequence ID" value="CAA9466415.1"/>
    <property type="molecule type" value="Genomic_DNA"/>
</dbReference>
<protein>
    <recommendedName>
        <fullName evidence="1">GAF domain-containing protein</fullName>
    </recommendedName>
</protein>
<feature type="domain" description="GAF" evidence="1">
    <location>
        <begin position="210"/>
        <end position="338"/>
    </location>
</feature>
<dbReference type="InterPro" id="IPR003018">
    <property type="entry name" value="GAF"/>
</dbReference>
<evidence type="ECO:0000259" key="1">
    <source>
        <dbReference type="SMART" id="SM00065"/>
    </source>
</evidence>
<dbReference type="SMART" id="SM00065">
    <property type="entry name" value="GAF"/>
    <property type="match status" value="2"/>
</dbReference>
<dbReference type="Pfam" id="PF13185">
    <property type="entry name" value="GAF_2"/>
    <property type="match status" value="1"/>
</dbReference>
<name>A0A6J4RE03_9ACTN</name>
<reference evidence="2" key="1">
    <citation type="submission" date="2020-02" db="EMBL/GenBank/DDBJ databases">
        <authorList>
            <person name="Meier V. D."/>
        </authorList>
    </citation>
    <scope>NUCLEOTIDE SEQUENCE</scope>
    <source>
        <strain evidence="2">AVDCRST_MAG65</strain>
    </source>
</reference>
<gene>
    <name evidence="2" type="ORF">AVDCRST_MAG65-325</name>
</gene>
<feature type="non-terminal residue" evidence="2">
    <location>
        <position position="355"/>
    </location>
</feature>
<evidence type="ECO:0000313" key="2">
    <source>
        <dbReference type="EMBL" id="CAA9466415.1"/>
    </source>
</evidence>
<dbReference type="SUPFAM" id="SSF55781">
    <property type="entry name" value="GAF domain-like"/>
    <property type="match status" value="2"/>
</dbReference>
<accession>A0A6J4RE03</accession>
<dbReference type="InterPro" id="IPR029016">
    <property type="entry name" value="GAF-like_dom_sf"/>
</dbReference>